<keyword evidence="3" id="KW-1185">Reference proteome</keyword>
<evidence type="ECO:0000313" key="2">
    <source>
        <dbReference type="EMBL" id="RJF85894.1"/>
    </source>
</evidence>
<organism evidence="2 3">
    <name type="scientific">Sphingomonas cavernae</name>
    <dbReference type="NCBI Taxonomy" id="2320861"/>
    <lineage>
        <taxon>Bacteria</taxon>
        <taxon>Pseudomonadati</taxon>
        <taxon>Pseudomonadota</taxon>
        <taxon>Alphaproteobacteria</taxon>
        <taxon>Sphingomonadales</taxon>
        <taxon>Sphingomonadaceae</taxon>
        <taxon>Sphingomonas</taxon>
    </lineage>
</organism>
<dbReference type="GO" id="GO:0016747">
    <property type="term" value="F:acyltransferase activity, transferring groups other than amino-acyl groups"/>
    <property type="evidence" value="ECO:0007669"/>
    <property type="project" value="InterPro"/>
</dbReference>
<proteinExistence type="predicted"/>
<dbReference type="Pfam" id="PF13508">
    <property type="entry name" value="Acetyltransf_7"/>
    <property type="match status" value="1"/>
</dbReference>
<evidence type="ECO:0000259" key="1">
    <source>
        <dbReference type="PROSITE" id="PS51186"/>
    </source>
</evidence>
<keyword evidence="2" id="KW-0808">Transferase</keyword>
<dbReference type="SUPFAM" id="SSF55729">
    <property type="entry name" value="Acyl-CoA N-acyltransferases (Nat)"/>
    <property type="match status" value="1"/>
</dbReference>
<accession>A0A418W7I1</accession>
<dbReference type="InterPro" id="IPR000182">
    <property type="entry name" value="GNAT_dom"/>
</dbReference>
<dbReference type="Proteomes" id="UP000286100">
    <property type="component" value="Unassembled WGS sequence"/>
</dbReference>
<sequence>MPGTFLIRDYVSGDWDVIAHVHDRARLDELWLTVGVDAFRPLAEIAHDEGLFDGTLCVAVLDGVVSGFIATDAGEIAWLYTDPDLYRRGIARRLLRHAIALWEGEMRVSVLVGNDPALALYRSEGFEIVETRDGNLQCFDDFPARGHILRRGPARNTAQPSTVDKSR</sequence>
<evidence type="ECO:0000313" key="3">
    <source>
        <dbReference type="Proteomes" id="UP000286100"/>
    </source>
</evidence>
<dbReference type="Gene3D" id="3.40.630.30">
    <property type="match status" value="1"/>
</dbReference>
<dbReference type="OrthoDB" id="118465at2"/>
<dbReference type="RefSeq" id="WP_119765086.1">
    <property type="nucleotide sequence ID" value="NZ_QYUM01000004.1"/>
</dbReference>
<dbReference type="CDD" id="cd04301">
    <property type="entry name" value="NAT_SF"/>
    <property type="match status" value="1"/>
</dbReference>
<gene>
    <name evidence="2" type="ORF">D3876_18750</name>
</gene>
<feature type="domain" description="N-acetyltransferase" evidence="1">
    <location>
        <begin position="5"/>
        <end position="145"/>
    </location>
</feature>
<dbReference type="InterPro" id="IPR016181">
    <property type="entry name" value="Acyl_CoA_acyltransferase"/>
</dbReference>
<dbReference type="EMBL" id="QYUM01000004">
    <property type="protein sequence ID" value="RJF85894.1"/>
    <property type="molecule type" value="Genomic_DNA"/>
</dbReference>
<dbReference type="AlphaFoldDB" id="A0A418W7I1"/>
<comment type="caution">
    <text evidence="2">The sequence shown here is derived from an EMBL/GenBank/DDBJ whole genome shotgun (WGS) entry which is preliminary data.</text>
</comment>
<dbReference type="PROSITE" id="PS51186">
    <property type="entry name" value="GNAT"/>
    <property type="match status" value="1"/>
</dbReference>
<reference evidence="2 3" key="1">
    <citation type="submission" date="2018-09" db="EMBL/GenBank/DDBJ databases">
        <authorList>
            <person name="Zhu H."/>
        </authorList>
    </citation>
    <scope>NUCLEOTIDE SEQUENCE [LARGE SCALE GENOMIC DNA]</scope>
    <source>
        <strain evidence="2 3">K2R01-6</strain>
    </source>
</reference>
<name>A0A418W7I1_9SPHN</name>
<protein>
    <submittedName>
        <fullName evidence="2">GNAT family N-acetyltransferase</fullName>
    </submittedName>
</protein>